<accession>A0A255E5Z5</accession>
<organism evidence="1 2">
    <name type="scientific">Parenemella sanctibonifatiensis</name>
    <dbReference type="NCBI Taxonomy" id="2016505"/>
    <lineage>
        <taxon>Bacteria</taxon>
        <taxon>Bacillati</taxon>
        <taxon>Actinomycetota</taxon>
        <taxon>Actinomycetes</taxon>
        <taxon>Propionibacteriales</taxon>
        <taxon>Propionibacteriaceae</taxon>
        <taxon>Parenemella</taxon>
    </lineage>
</organism>
<dbReference type="Proteomes" id="UP000216533">
    <property type="component" value="Unassembled WGS sequence"/>
</dbReference>
<evidence type="ECO:0000313" key="2">
    <source>
        <dbReference type="Proteomes" id="UP000216533"/>
    </source>
</evidence>
<dbReference type="Pfam" id="PF14132">
    <property type="entry name" value="DUF4299"/>
    <property type="match status" value="1"/>
</dbReference>
<comment type="caution">
    <text evidence="1">The sequence shown here is derived from an EMBL/GenBank/DDBJ whole genome shotgun (WGS) entry which is preliminary data.</text>
</comment>
<dbReference type="AlphaFoldDB" id="A0A255E5Z5"/>
<dbReference type="InterPro" id="IPR025387">
    <property type="entry name" value="DUF4299"/>
</dbReference>
<proteinExistence type="predicted"/>
<name>A0A255E5Z5_9ACTN</name>
<sequence>MRPCEGETNGAIMPGIVRPVTFSASTFDEILAAPSPVEAFGQWFTAVQNEQAFDASQKVVRTPEAEIQGLYVLGQGVTTVLPWEPVLDIGYRRQLRPDDINRWLLVIMEDGVDGIRTVGEADYSAAMRALPTDRYRFLDGASIVVEGLSNDEIHALAKNSGGQV</sequence>
<gene>
    <name evidence="1" type="ORF">CGZ92_08415</name>
</gene>
<protein>
    <submittedName>
        <fullName evidence="1">Uncharacterized protein</fullName>
    </submittedName>
</protein>
<dbReference type="EMBL" id="NMVI01000018">
    <property type="protein sequence ID" value="OYN86371.1"/>
    <property type="molecule type" value="Genomic_DNA"/>
</dbReference>
<evidence type="ECO:0000313" key="1">
    <source>
        <dbReference type="EMBL" id="OYN86371.1"/>
    </source>
</evidence>
<reference evidence="1 2" key="1">
    <citation type="submission" date="2017-07" db="EMBL/GenBank/DDBJ databases">
        <title>Draft whole genome sequences of clinical Proprionibacteriaceae strains.</title>
        <authorList>
            <person name="Bernier A.-M."/>
            <person name="Bernard K."/>
            <person name="Domingo M.-C."/>
        </authorList>
    </citation>
    <scope>NUCLEOTIDE SEQUENCE [LARGE SCALE GENOMIC DNA]</scope>
    <source>
        <strain evidence="1 2">NML 160184</strain>
    </source>
</reference>